<name>A0A9P4GRC1_9PLEO</name>
<dbReference type="PANTHER" id="PTHR31811">
    <property type="entry name" value="TRNA A64-2'-O-RIBOSYLPHOSPHATE TRANSFERASE"/>
    <property type="match status" value="1"/>
</dbReference>
<evidence type="ECO:0000313" key="6">
    <source>
        <dbReference type="Proteomes" id="UP000800039"/>
    </source>
</evidence>
<dbReference type="Pfam" id="PF17184">
    <property type="entry name" value="Rit1_C"/>
    <property type="match status" value="1"/>
</dbReference>
<dbReference type="GO" id="GO:0043399">
    <property type="term" value="F:tRNA adenosine(64)-2'-O-ribosylphosphate transferase activity"/>
    <property type="evidence" value="ECO:0007669"/>
    <property type="project" value="InterPro"/>
</dbReference>
<comment type="caution">
    <text evidence="5">The sequence shown here is derived from an EMBL/GenBank/DDBJ whole genome shotgun (WGS) entry which is preliminary data.</text>
</comment>
<keyword evidence="6" id="KW-1185">Reference proteome</keyword>
<feature type="region of interest" description="Disordered" evidence="1">
    <location>
        <begin position="454"/>
        <end position="503"/>
    </location>
</feature>
<feature type="domain" description="Rit1 N-terminal" evidence="3">
    <location>
        <begin position="28"/>
        <end position="282"/>
    </location>
</feature>
<accession>A0A9P4GRC1</accession>
<protein>
    <submittedName>
        <fullName evidence="5">tRNA A64-2'-O-ribosylphosphate transferase</fullName>
    </submittedName>
</protein>
<dbReference type="InterPro" id="IPR033449">
    <property type="entry name" value="Rit1_N"/>
</dbReference>
<keyword evidence="5" id="KW-0808">Transferase</keyword>
<proteinExistence type="predicted"/>
<dbReference type="OrthoDB" id="45256at2759"/>
<dbReference type="Pfam" id="PF19834">
    <property type="entry name" value="DUF6314"/>
    <property type="match status" value="1"/>
</dbReference>
<dbReference type="InterPro" id="IPR045632">
    <property type="entry name" value="DUF6314"/>
</dbReference>
<dbReference type="GO" id="GO:0005737">
    <property type="term" value="C:cytoplasm"/>
    <property type="evidence" value="ECO:0007669"/>
    <property type="project" value="TreeGrafter"/>
</dbReference>
<dbReference type="AlphaFoldDB" id="A0A9P4GRC1"/>
<evidence type="ECO:0000313" key="5">
    <source>
        <dbReference type="EMBL" id="KAF1851173.1"/>
    </source>
</evidence>
<dbReference type="GO" id="GO:0019988">
    <property type="term" value="P:charged-tRNA amino acid modification"/>
    <property type="evidence" value="ECO:0007669"/>
    <property type="project" value="InterPro"/>
</dbReference>
<evidence type="ECO:0000259" key="2">
    <source>
        <dbReference type="Pfam" id="PF04179"/>
    </source>
</evidence>
<dbReference type="PANTHER" id="PTHR31811:SF0">
    <property type="entry name" value="TRNA A64-2'-O-RIBOSYLPHOSPHATE TRANSFERASE"/>
    <property type="match status" value="1"/>
</dbReference>
<evidence type="ECO:0000259" key="3">
    <source>
        <dbReference type="Pfam" id="PF17184"/>
    </source>
</evidence>
<evidence type="ECO:0000259" key="4">
    <source>
        <dbReference type="Pfam" id="PF19834"/>
    </source>
</evidence>
<reference evidence="5" key="1">
    <citation type="submission" date="2020-01" db="EMBL/GenBank/DDBJ databases">
        <authorList>
            <consortium name="DOE Joint Genome Institute"/>
            <person name="Haridas S."/>
            <person name="Albert R."/>
            <person name="Binder M."/>
            <person name="Bloem J."/>
            <person name="Labutti K."/>
            <person name="Salamov A."/>
            <person name="Andreopoulos B."/>
            <person name="Baker S.E."/>
            <person name="Barry K."/>
            <person name="Bills G."/>
            <person name="Bluhm B.H."/>
            <person name="Cannon C."/>
            <person name="Castanera R."/>
            <person name="Culley D.E."/>
            <person name="Daum C."/>
            <person name="Ezra D."/>
            <person name="Gonzalez J.B."/>
            <person name="Henrissat B."/>
            <person name="Kuo A."/>
            <person name="Liang C."/>
            <person name="Lipzen A."/>
            <person name="Lutzoni F."/>
            <person name="Magnuson J."/>
            <person name="Mondo S."/>
            <person name="Nolan M."/>
            <person name="Ohm R."/>
            <person name="Pangilinan J."/>
            <person name="Park H.-J."/>
            <person name="Ramirez L."/>
            <person name="Alfaro M."/>
            <person name="Sun H."/>
            <person name="Tritt A."/>
            <person name="Yoshinaga Y."/>
            <person name="Zwiers L.-H."/>
            <person name="Turgeon B.G."/>
            <person name="Goodwin S.B."/>
            <person name="Spatafora J.W."/>
            <person name="Crous P.W."/>
            <person name="Grigoriev I.V."/>
        </authorList>
    </citation>
    <scope>NUCLEOTIDE SEQUENCE</scope>
    <source>
        <strain evidence="5">CBS 394.84</strain>
    </source>
</reference>
<evidence type="ECO:0000256" key="1">
    <source>
        <dbReference type="SAM" id="MobiDB-lite"/>
    </source>
</evidence>
<feature type="domain" description="DUF6314" evidence="4">
    <location>
        <begin position="521"/>
        <end position="709"/>
    </location>
</feature>
<dbReference type="GeneID" id="63852668"/>
<feature type="compositionally biased region" description="Basic and acidic residues" evidence="1">
    <location>
        <begin position="478"/>
        <end position="499"/>
    </location>
</feature>
<dbReference type="InterPro" id="IPR007306">
    <property type="entry name" value="Rit1"/>
</dbReference>
<feature type="domain" description="Rit1 DUSP-like" evidence="2">
    <location>
        <begin position="337"/>
        <end position="447"/>
    </location>
</feature>
<sequence>MSQPLKEADIIFPHLSNTPNLSQTLSSLRRSTLSIHNRLASISTDSDFVTSVAVLHSLPLVANERCGSWYIPPSLKSESVYFKSTDGHMGEWRFSLRRLNLQLLDVVEKWGGAVIVDSTRRGKSMPDALSKTVPIWCCVVNRAIFGEKHELFTPPQAVSESEHAQIEKRIEGLVHQFLDICKPNIPNLRAKLQKPLRPIWVTQQSSLSSSPPSFPGFHSIVLCTASRRVRGAEGSENGYIQGAADDHEAWAQGLTPTLFWKNKDLLMGTSEEDAPSLIERLISEKDGSSAVMTLIKPTSQLYISSSQNVDLGGFNVVISCTPEPLSPTSLKDANVQHYLHLKCQTGKLGSRDLRSQLPRLLTFFTSFPAHPNNILVCCPTSKDLSVGTALAILCLYADDAGQLDLKKRMEAKGINKAFIKQRLSWITTSNPALNPSRATLQSVNAVLLESQDPKAALPTKHSSENTPGLPTSLPIRQTKPDAQEPETKNEHDHKDEVPKQKLPNIPAAIFRHLESTDDRPWNFTRTLRSALSTHPSGTVTGTATFTPCNLSSSTTLPLTLLYAEQGDFVTDSGLRFTARRKYVYQLKSEVDSADDEVKGKEDKGNYIAVHFFDDEKMPRSATTAEGVGEKGEGVGGLFVEMGELKPHGDVHVLHAKNREQHLCAADLYTASWQFLEAMGRGEGGELWWEVRYDAKGPKKDYYSSTRYTRSQ</sequence>
<dbReference type="EMBL" id="ML976614">
    <property type="protein sequence ID" value="KAF1851173.1"/>
    <property type="molecule type" value="Genomic_DNA"/>
</dbReference>
<gene>
    <name evidence="5" type="ORF">K460DRAFT_382670</name>
</gene>
<dbReference type="Pfam" id="PF04179">
    <property type="entry name" value="Init_tRNA_PT"/>
    <property type="match status" value="1"/>
</dbReference>
<dbReference type="Proteomes" id="UP000800039">
    <property type="component" value="Unassembled WGS sequence"/>
</dbReference>
<dbReference type="RefSeq" id="XP_040793736.1">
    <property type="nucleotide sequence ID" value="XM_040935417.1"/>
</dbReference>
<organism evidence="5 6">
    <name type="scientific">Cucurbitaria berberidis CBS 394.84</name>
    <dbReference type="NCBI Taxonomy" id="1168544"/>
    <lineage>
        <taxon>Eukaryota</taxon>
        <taxon>Fungi</taxon>
        <taxon>Dikarya</taxon>
        <taxon>Ascomycota</taxon>
        <taxon>Pezizomycotina</taxon>
        <taxon>Dothideomycetes</taxon>
        <taxon>Pleosporomycetidae</taxon>
        <taxon>Pleosporales</taxon>
        <taxon>Pleosporineae</taxon>
        <taxon>Cucurbitariaceae</taxon>
        <taxon>Cucurbitaria</taxon>
    </lineage>
</organism>
<dbReference type="InterPro" id="IPR033421">
    <property type="entry name" value="Rit1_DUSP-like"/>
</dbReference>